<dbReference type="PANTHER" id="PTHR24015">
    <property type="entry name" value="OS07G0578800 PROTEIN-RELATED"/>
    <property type="match status" value="1"/>
</dbReference>
<sequence length="219" mass="23867">MNTACIHVLLPNTTPKLWIGQKGLEDVGNIRVGKDVHKVIKPSRLVELKQVFPKEKFLLEFGGNCINMVLEQDANGEDALRGVHVCFSALVVALAHNFFSPQALSTFSDMRHLAFSSIVHIVSEGLRAVVHLAVLEQCRIIHAHTVVSGLGSNVGVASALVDVYGKTSVVDDARRVFKDNFSHMNVVGWNAMMVAYAQQGDCQSAFELFGSLQGCAFFA</sequence>
<evidence type="ECO:0000256" key="1">
    <source>
        <dbReference type="ARBA" id="ARBA00022737"/>
    </source>
</evidence>
<protein>
    <recommendedName>
        <fullName evidence="4">Pentatricopeptide repeat-containing protein</fullName>
    </recommendedName>
</protein>
<proteinExistence type="predicted"/>
<keyword evidence="3" id="KW-1185">Reference proteome</keyword>
<reference evidence="2 3" key="1">
    <citation type="submission" date="2024-08" db="EMBL/GenBank/DDBJ databases">
        <title>Insights into the chromosomal genome structure of Flemingia macrophylla.</title>
        <authorList>
            <person name="Ding Y."/>
            <person name="Zhao Y."/>
            <person name="Bi W."/>
            <person name="Wu M."/>
            <person name="Zhao G."/>
            <person name="Gong Y."/>
            <person name="Li W."/>
            <person name="Zhang P."/>
        </authorList>
    </citation>
    <scope>NUCLEOTIDE SEQUENCE [LARGE SCALE GENOMIC DNA]</scope>
    <source>
        <strain evidence="2">DYQJB</strain>
        <tissue evidence="2">Leaf</tissue>
    </source>
</reference>
<dbReference type="InterPro" id="IPR046960">
    <property type="entry name" value="PPR_At4g14850-like_plant"/>
</dbReference>
<organism evidence="2 3">
    <name type="scientific">Flemingia macrophylla</name>
    <dbReference type="NCBI Taxonomy" id="520843"/>
    <lineage>
        <taxon>Eukaryota</taxon>
        <taxon>Viridiplantae</taxon>
        <taxon>Streptophyta</taxon>
        <taxon>Embryophyta</taxon>
        <taxon>Tracheophyta</taxon>
        <taxon>Spermatophyta</taxon>
        <taxon>Magnoliopsida</taxon>
        <taxon>eudicotyledons</taxon>
        <taxon>Gunneridae</taxon>
        <taxon>Pentapetalae</taxon>
        <taxon>rosids</taxon>
        <taxon>fabids</taxon>
        <taxon>Fabales</taxon>
        <taxon>Fabaceae</taxon>
        <taxon>Papilionoideae</taxon>
        <taxon>50 kb inversion clade</taxon>
        <taxon>NPAAA clade</taxon>
        <taxon>indigoferoid/millettioid clade</taxon>
        <taxon>Phaseoleae</taxon>
        <taxon>Flemingia</taxon>
    </lineage>
</organism>
<dbReference type="Gene3D" id="1.25.40.10">
    <property type="entry name" value="Tetratricopeptide repeat domain"/>
    <property type="match status" value="1"/>
</dbReference>
<name>A0ABD1M5L1_9FABA</name>
<dbReference type="PANTHER" id="PTHR24015:SF1693">
    <property type="entry name" value="DYW DOMAIN-CONTAINING PROTEIN"/>
    <property type="match status" value="1"/>
</dbReference>
<keyword evidence="1" id="KW-0677">Repeat</keyword>
<dbReference type="InterPro" id="IPR011990">
    <property type="entry name" value="TPR-like_helical_dom_sf"/>
</dbReference>
<dbReference type="EMBL" id="JBGMDY010000006">
    <property type="protein sequence ID" value="KAL2331077.1"/>
    <property type="molecule type" value="Genomic_DNA"/>
</dbReference>
<evidence type="ECO:0008006" key="4">
    <source>
        <dbReference type="Google" id="ProtNLM"/>
    </source>
</evidence>
<dbReference type="Pfam" id="PF01535">
    <property type="entry name" value="PPR"/>
    <property type="match status" value="1"/>
</dbReference>
<evidence type="ECO:0000313" key="3">
    <source>
        <dbReference type="Proteomes" id="UP001603857"/>
    </source>
</evidence>
<comment type="caution">
    <text evidence="2">The sequence shown here is derived from an EMBL/GenBank/DDBJ whole genome shotgun (WGS) entry which is preliminary data.</text>
</comment>
<dbReference type="Proteomes" id="UP001603857">
    <property type="component" value="Unassembled WGS sequence"/>
</dbReference>
<gene>
    <name evidence="2" type="ORF">Fmac_018658</name>
</gene>
<accession>A0ABD1M5L1</accession>
<dbReference type="AlphaFoldDB" id="A0ABD1M5L1"/>
<dbReference type="InterPro" id="IPR002885">
    <property type="entry name" value="PPR_rpt"/>
</dbReference>
<evidence type="ECO:0000313" key="2">
    <source>
        <dbReference type="EMBL" id="KAL2331077.1"/>
    </source>
</evidence>